<organism evidence="1">
    <name type="scientific">marine metagenome</name>
    <dbReference type="NCBI Taxonomy" id="408172"/>
    <lineage>
        <taxon>unclassified sequences</taxon>
        <taxon>metagenomes</taxon>
        <taxon>ecological metagenomes</taxon>
    </lineage>
</organism>
<dbReference type="EMBL" id="UINC01052192">
    <property type="protein sequence ID" value="SVB67235.1"/>
    <property type="molecule type" value="Genomic_DNA"/>
</dbReference>
<proteinExistence type="predicted"/>
<reference evidence="1" key="1">
    <citation type="submission" date="2018-05" db="EMBL/GenBank/DDBJ databases">
        <authorList>
            <person name="Lanie J.A."/>
            <person name="Ng W.-L."/>
            <person name="Kazmierczak K.M."/>
            <person name="Andrzejewski T.M."/>
            <person name="Davidsen T.M."/>
            <person name="Wayne K.J."/>
            <person name="Tettelin H."/>
            <person name="Glass J.I."/>
            <person name="Rusch D."/>
            <person name="Podicherti R."/>
            <person name="Tsui H.-C.T."/>
            <person name="Winkler M.E."/>
        </authorList>
    </citation>
    <scope>NUCLEOTIDE SEQUENCE</scope>
</reference>
<dbReference type="AlphaFoldDB" id="A0A382FXE6"/>
<name>A0A382FXE6_9ZZZZ</name>
<accession>A0A382FXE6</accession>
<sequence length="94" mass="10321">MSITLKDAYGDDAILKRFPKPNYSHISTNIKVHDAIWIPFDDIYINDEEGNIARADGTAEDRSHVPDLKNSFAAVVILNEELGAVAPQPKGSPT</sequence>
<protein>
    <submittedName>
        <fullName evidence="1">Uncharacterized protein</fullName>
    </submittedName>
</protein>
<feature type="non-terminal residue" evidence="1">
    <location>
        <position position="94"/>
    </location>
</feature>
<gene>
    <name evidence="1" type="ORF">METZ01_LOCUS220089</name>
</gene>
<evidence type="ECO:0000313" key="1">
    <source>
        <dbReference type="EMBL" id="SVB67235.1"/>
    </source>
</evidence>